<accession>A0A7S8IGY7</accession>
<dbReference type="PROSITE" id="PS50893">
    <property type="entry name" value="ABC_TRANSPORTER_2"/>
    <property type="match status" value="1"/>
</dbReference>
<dbReference type="AlphaFoldDB" id="A0A7S8IGY7"/>
<dbReference type="InterPro" id="IPR027417">
    <property type="entry name" value="P-loop_NTPase"/>
</dbReference>
<protein>
    <submittedName>
        <fullName evidence="6">Metal ABC transporter ATP-binding protein</fullName>
    </submittedName>
</protein>
<organism evidence="6 7">
    <name type="scientific">Phototrophicus methaneseepsis</name>
    <dbReference type="NCBI Taxonomy" id="2710758"/>
    <lineage>
        <taxon>Bacteria</taxon>
        <taxon>Bacillati</taxon>
        <taxon>Chloroflexota</taxon>
        <taxon>Candidatus Thermofontia</taxon>
        <taxon>Phototrophicales</taxon>
        <taxon>Phototrophicaceae</taxon>
        <taxon>Phototrophicus</taxon>
    </lineage>
</organism>
<proteinExistence type="predicted"/>
<dbReference type="InterPro" id="IPR050153">
    <property type="entry name" value="Metal_Ion_Import_ABC"/>
</dbReference>
<evidence type="ECO:0000313" key="7">
    <source>
        <dbReference type="Proteomes" id="UP000594468"/>
    </source>
</evidence>
<keyword evidence="1" id="KW-0813">Transport</keyword>
<dbReference type="FunFam" id="3.40.50.300:FF:000134">
    <property type="entry name" value="Iron-enterobactin ABC transporter ATP-binding protein"/>
    <property type="match status" value="1"/>
</dbReference>
<evidence type="ECO:0000256" key="3">
    <source>
        <dbReference type="ARBA" id="ARBA00022840"/>
    </source>
</evidence>
<dbReference type="Proteomes" id="UP000594468">
    <property type="component" value="Chromosome"/>
</dbReference>
<dbReference type="SUPFAM" id="SSF52540">
    <property type="entry name" value="P-loop containing nucleoside triphosphate hydrolases"/>
    <property type="match status" value="1"/>
</dbReference>
<dbReference type="PANTHER" id="PTHR42734">
    <property type="entry name" value="METAL TRANSPORT SYSTEM ATP-BINDING PROTEIN TM_0124-RELATED"/>
    <property type="match status" value="1"/>
</dbReference>
<evidence type="ECO:0000256" key="4">
    <source>
        <dbReference type="SAM" id="MobiDB-lite"/>
    </source>
</evidence>
<sequence>MNQTVMKQTVTQSNPLSGATPNQTADSHTHHQSVALNVHNLSAGYPGDRQAISNIQFAIKRGERVAIIGPNGAGKSTLFKAIAGLIPFTTGEISVQGEDCRSSHAYVGYVPQQQDIDWTFPVSVYDVIMMGRARHSKWFPWWQQSDHERTKQLLAQLSLTSIANRQIGELSGGQKRRVFIARALAQEASVLLMDEPFTGVDTTAEQEIMETLDVLRNQGITILLATHNLEKAASAFDKILLLKQQQLAYGPPSEIMQPDVLRLAFGGGLSVFQQGNETIFIADEHGANS</sequence>
<dbReference type="GO" id="GO:0005524">
    <property type="term" value="F:ATP binding"/>
    <property type="evidence" value="ECO:0007669"/>
    <property type="project" value="UniProtKB-KW"/>
</dbReference>
<dbReference type="EMBL" id="CP062983">
    <property type="protein sequence ID" value="QPC84628.1"/>
    <property type="molecule type" value="Genomic_DNA"/>
</dbReference>
<evidence type="ECO:0000256" key="2">
    <source>
        <dbReference type="ARBA" id="ARBA00022741"/>
    </source>
</evidence>
<dbReference type="CDD" id="cd03235">
    <property type="entry name" value="ABC_Metallic_Cations"/>
    <property type="match status" value="1"/>
</dbReference>
<dbReference type="RefSeq" id="WP_195172691.1">
    <property type="nucleotide sequence ID" value="NZ_CP062983.1"/>
</dbReference>
<keyword evidence="3 6" id="KW-0067">ATP-binding</keyword>
<dbReference type="InterPro" id="IPR003439">
    <property type="entry name" value="ABC_transporter-like_ATP-bd"/>
</dbReference>
<reference evidence="6" key="1">
    <citation type="submission" date="2020-02" db="EMBL/GenBank/DDBJ databases">
        <authorList>
            <person name="Zheng R.K."/>
            <person name="Sun C.M."/>
        </authorList>
    </citation>
    <scope>NUCLEOTIDE SEQUENCE [LARGE SCALE GENOMIC DNA]</scope>
    <source>
        <strain evidence="6">Rifampicinis</strain>
    </source>
</reference>
<dbReference type="KEGG" id="pmet:G4Y79_09695"/>
<gene>
    <name evidence="6" type="ORF">G4Y79_09695</name>
</gene>
<evidence type="ECO:0000313" key="6">
    <source>
        <dbReference type="EMBL" id="QPC84628.1"/>
    </source>
</evidence>
<feature type="compositionally biased region" description="Polar residues" evidence="4">
    <location>
        <begin position="1"/>
        <end position="26"/>
    </location>
</feature>
<dbReference type="GO" id="GO:0016887">
    <property type="term" value="F:ATP hydrolysis activity"/>
    <property type="evidence" value="ECO:0007669"/>
    <property type="project" value="InterPro"/>
</dbReference>
<keyword evidence="7" id="KW-1185">Reference proteome</keyword>
<evidence type="ECO:0000256" key="1">
    <source>
        <dbReference type="ARBA" id="ARBA00022448"/>
    </source>
</evidence>
<dbReference type="InterPro" id="IPR003593">
    <property type="entry name" value="AAA+_ATPase"/>
</dbReference>
<feature type="domain" description="ABC transporter" evidence="5">
    <location>
        <begin position="36"/>
        <end position="269"/>
    </location>
</feature>
<dbReference type="InterPro" id="IPR017871">
    <property type="entry name" value="ABC_transporter-like_CS"/>
</dbReference>
<evidence type="ECO:0000259" key="5">
    <source>
        <dbReference type="PROSITE" id="PS50893"/>
    </source>
</evidence>
<dbReference type="SMART" id="SM00382">
    <property type="entry name" value="AAA"/>
    <property type="match status" value="1"/>
</dbReference>
<keyword evidence="2" id="KW-0547">Nucleotide-binding</keyword>
<dbReference type="Pfam" id="PF00005">
    <property type="entry name" value="ABC_tran"/>
    <property type="match status" value="1"/>
</dbReference>
<feature type="region of interest" description="Disordered" evidence="4">
    <location>
        <begin position="1"/>
        <end position="31"/>
    </location>
</feature>
<name>A0A7S8IGY7_9CHLR</name>
<dbReference type="PROSITE" id="PS00211">
    <property type="entry name" value="ABC_TRANSPORTER_1"/>
    <property type="match status" value="1"/>
</dbReference>
<dbReference type="Gene3D" id="3.40.50.300">
    <property type="entry name" value="P-loop containing nucleotide triphosphate hydrolases"/>
    <property type="match status" value="1"/>
</dbReference>